<organism evidence="1 2">
    <name type="scientific">Pyrus ussuriensis x Pyrus communis</name>
    <dbReference type="NCBI Taxonomy" id="2448454"/>
    <lineage>
        <taxon>Eukaryota</taxon>
        <taxon>Viridiplantae</taxon>
        <taxon>Streptophyta</taxon>
        <taxon>Embryophyta</taxon>
        <taxon>Tracheophyta</taxon>
        <taxon>Spermatophyta</taxon>
        <taxon>Magnoliopsida</taxon>
        <taxon>eudicotyledons</taxon>
        <taxon>Gunneridae</taxon>
        <taxon>Pentapetalae</taxon>
        <taxon>rosids</taxon>
        <taxon>fabids</taxon>
        <taxon>Rosales</taxon>
        <taxon>Rosaceae</taxon>
        <taxon>Amygdaloideae</taxon>
        <taxon>Maleae</taxon>
        <taxon>Pyrus</taxon>
    </lineage>
</organism>
<sequence length="223" mass="26247">MRKAMMTIERYQRKRLPSFDDKSSAKSSAELRFDIWGLVLKQCSTEFKSWKMVHVDLKNFMVHESRKAMTITPRPMTTPPTTATTATTKMDNRLVNLVDPVAKKNTREPCRQLKMAKVTRVTNDRISVGYDERHWAAPMTEQHSVLAHNIGHVVLTFCLMRWKSWKAMQEKVKNIEHDHLLQWKSDMLQYFEMFDDPQVAPEEGCPKVFEDREDSWVWLCGHF</sequence>
<reference evidence="2" key="2">
    <citation type="submission" date="2019-10" db="EMBL/GenBank/DDBJ databases">
        <title>A de novo genome assembly of a pear dwarfing rootstock.</title>
        <authorList>
            <person name="Wang F."/>
            <person name="Wang J."/>
            <person name="Li S."/>
            <person name="Zhang Y."/>
            <person name="Fang M."/>
            <person name="Ma L."/>
            <person name="Zhao Y."/>
            <person name="Jiang S."/>
        </authorList>
    </citation>
    <scope>NUCLEOTIDE SEQUENCE [LARGE SCALE GENOMIC DNA]</scope>
</reference>
<evidence type="ECO:0000313" key="1">
    <source>
        <dbReference type="EMBL" id="KAB2606185.1"/>
    </source>
</evidence>
<dbReference type="OrthoDB" id="1665692at2759"/>
<gene>
    <name evidence="1" type="ORF">D8674_005902</name>
</gene>
<proteinExistence type="predicted"/>
<dbReference type="AlphaFoldDB" id="A0A5N5FSS9"/>
<name>A0A5N5FSS9_9ROSA</name>
<reference evidence="1 2" key="1">
    <citation type="submission" date="2019-09" db="EMBL/GenBank/DDBJ databases">
        <authorList>
            <person name="Ou C."/>
        </authorList>
    </citation>
    <scope>NUCLEOTIDE SEQUENCE [LARGE SCALE GENOMIC DNA]</scope>
    <source>
        <strain evidence="1">S2</strain>
        <tissue evidence="1">Leaf</tissue>
    </source>
</reference>
<reference evidence="1 2" key="3">
    <citation type="submission" date="2019-11" db="EMBL/GenBank/DDBJ databases">
        <title>A de novo genome assembly of a pear dwarfing rootstock.</title>
        <authorList>
            <person name="Wang F."/>
            <person name="Wang J."/>
            <person name="Li S."/>
            <person name="Zhang Y."/>
            <person name="Fang M."/>
            <person name="Ma L."/>
            <person name="Zhao Y."/>
            <person name="Jiang S."/>
        </authorList>
    </citation>
    <scope>NUCLEOTIDE SEQUENCE [LARGE SCALE GENOMIC DNA]</scope>
    <source>
        <strain evidence="1">S2</strain>
        <tissue evidence="1">Leaf</tissue>
    </source>
</reference>
<evidence type="ECO:0000313" key="2">
    <source>
        <dbReference type="Proteomes" id="UP000327157"/>
    </source>
</evidence>
<keyword evidence="2" id="KW-1185">Reference proteome</keyword>
<dbReference type="EMBL" id="SMOL01000559">
    <property type="protein sequence ID" value="KAB2606185.1"/>
    <property type="molecule type" value="Genomic_DNA"/>
</dbReference>
<dbReference type="Proteomes" id="UP000327157">
    <property type="component" value="Chromosome 11"/>
</dbReference>
<protein>
    <submittedName>
        <fullName evidence="1">Uncharacterized protein</fullName>
    </submittedName>
</protein>
<accession>A0A5N5FSS9</accession>
<comment type="caution">
    <text evidence="1">The sequence shown here is derived from an EMBL/GenBank/DDBJ whole genome shotgun (WGS) entry which is preliminary data.</text>
</comment>